<dbReference type="KEGG" id="smaa:IT774_04400"/>
<dbReference type="Gene3D" id="3.40.630.30">
    <property type="match status" value="1"/>
</dbReference>
<protein>
    <submittedName>
        <fullName evidence="1">PEP-CTERM/exosortase system-associated acyltransferase</fullName>
    </submittedName>
</protein>
<dbReference type="Proteomes" id="UP000595095">
    <property type="component" value="Chromosome"/>
</dbReference>
<name>A0A7S9E063_9ALTE</name>
<keyword evidence="1" id="KW-0808">Transferase</keyword>
<gene>
    <name evidence="1" type="ORF">IT774_04400</name>
</gene>
<dbReference type="NCBIfam" id="TIGR03694">
    <property type="entry name" value="exosort_acyl"/>
    <property type="match status" value="1"/>
</dbReference>
<accession>A0A7S9E063</accession>
<organism evidence="1 2">
    <name type="scientific">Salinimonas marina</name>
    <dbReference type="NCBI Taxonomy" id="2785918"/>
    <lineage>
        <taxon>Bacteria</taxon>
        <taxon>Pseudomonadati</taxon>
        <taxon>Pseudomonadota</taxon>
        <taxon>Gammaproteobacteria</taxon>
        <taxon>Alteromonadales</taxon>
        <taxon>Alteromonadaceae</taxon>
        <taxon>Alteromonas/Salinimonas group</taxon>
        <taxon>Salinimonas</taxon>
    </lineage>
</organism>
<dbReference type="SUPFAM" id="SSF55729">
    <property type="entry name" value="Acyl-CoA N-acyltransferases (Nat)"/>
    <property type="match status" value="1"/>
</dbReference>
<evidence type="ECO:0000313" key="2">
    <source>
        <dbReference type="Proteomes" id="UP000595095"/>
    </source>
</evidence>
<keyword evidence="1" id="KW-0012">Acyltransferase</keyword>
<dbReference type="Pfam" id="PF13444">
    <property type="entry name" value="Acetyltransf_5"/>
    <property type="match status" value="1"/>
</dbReference>
<evidence type="ECO:0000313" key="1">
    <source>
        <dbReference type="EMBL" id="QPG07133.1"/>
    </source>
</evidence>
<proteinExistence type="predicted"/>
<reference evidence="1 2" key="1">
    <citation type="submission" date="2020-11" db="EMBL/GenBank/DDBJ databases">
        <title>Complete genome sequence for Salinimonas sp. strain G2-b.</title>
        <authorList>
            <person name="Park S.-J."/>
        </authorList>
    </citation>
    <scope>NUCLEOTIDE SEQUENCE [LARGE SCALE GENOMIC DNA]</scope>
    <source>
        <strain evidence="1 2">G2-b</strain>
    </source>
</reference>
<dbReference type="InterPro" id="IPR022484">
    <property type="entry name" value="PEP-CTERM/exosrtase_acylTfrase"/>
</dbReference>
<dbReference type="EMBL" id="CP064795">
    <property type="protein sequence ID" value="QPG07133.1"/>
    <property type="molecule type" value="Genomic_DNA"/>
</dbReference>
<sequence>MSNLTRRVSKSKLGKLFKGYQQLREAHYISSHFSTYLTPELASSHELRDEVFRIRHKVYCEELKFEPIAADGLEIDEFDQFSRHCLIRHLNSNELAGTVRIVRPLQDHEQLPIEKYCLNSITRQDLNPRNFDRKEICEISRLAVPAQFRRRQMDRFAGAATGVINQQAYSETELRCFPFIAIGLYFAAAATAIEANISHAFVMMEPRLARSMSFVGIKFEQIGPVVDYHGKRAPYYINRELLISSMKPGFAVMLDAIRDNIRDQLPATEAFYERELKHLCEPLKQVAP</sequence>
<dbReference type="AlphaFoldDB" id="A0A7S9E063"/>
<dbReference type="GO" id="GO:0016746">
    <property type="term" value="F:acyltransferase activity"/>
    <property type="evidence" value="ECO:0007669"/>
    <property type="project" value="UniProtKB-KW"/>
</dbReference>
<dbReference type="InterPro" id="IPR016181">
    <property type="entry name" value="Acyl_CoA_acyltransferase"/>
</dbReference>
<keyword evidence="2" id="KW-1185">Reference proteome</keyword>